<feature type="domain" description="SWIM-type" evidence="3">
    <location>
        <begin position="214"/>
        <end position="245"/>
    </location>
</feature>
<feature type="compositionally biased region" description="Basic residues" evidence="2">
    <location>
        <begin position="435"/>
        <end position="452"/>
    </location>
</feature>
<accession>A0A9C6UCN1</accession>
<feature type="region of interest" description="Disordered" evidence="2">
    <location>
        <begin position="311"/>
        <end position="336"/>
    </location>
</feature>
<reference evidence="5" key="1">
    <citation type="submission" date="2025-08" db="UniProtKB">
        <authorList>
            <consortium name="RefSeq"/>
        </authorList>
    </citation>
    <scope>IDENTIFICATION</scope>
    <source>
        <tissue evidence="5">Whole organism</tissue>
    </source>
</reference>
<gene>
    <name evidence="5" type="primary">LOC127750093</name>
</gene>
<dbReference type="RefSeq" id="XP_052126608.1">
    <property type="nucleotide sequence ID" value="XM_052270648.1"/>
</dbReference>
<keyword evidence="1" id="KW-0863">Zinc-finger</keyword>
<dbReference type="KEGG" id="foc:127750093"/>
<dbReference type="InterPro" id="IPR007527">
    <property type="entry name" value="Znf_SWIM"/>
</dbReference>
<feature type="region of interest" description="Disordered" evidence="2">
    <location>
        <begin position="414"/>
        <end position="475"/>
    </location>
</feature>
<dbReference type="AlphaFoldDB" id="A0A9C6UCN1"/>
<dbReference type="OrthoDB" id="6597347at2759"/>
<organism evidence="4 5">
    <name type="scientific">Frankliniella occidentalis</name>
    <name type="common">Western flower thrips</name>
    <name type="synonym">Euthrips occidentalis</name>
    <dbReference type="NCBI Taxonomy" id="133901"/>
    <lineage>
        <taxon>Eukaryota</taxon>
        <taxon>Metazoa</taxon>
        <taxon>Ecdysozoa</taxon>
        <taxon>Arthropoda</taxon>
        <taxon>Hexapoda</taxon>
        <taxon>Insecta</taxon>
        <taxon>Pterygota</taxon>
        <taxon>Neoptera</taxon>
        <taxon>Paraneoptera</taxon>
        <taxon>Thysanoptera</taxon>
        <taxon>Terebrantia</taxon>
        <taxon>Thripoidea</taxon>
        <taxon>Thripidae</taxon>
        <taxon>Frankliniella</taxon>
    </lineage>
</organism>
<dbReference type="PANTHER" id="PTHR35385:SF2">
    <property type="entry name" value="PROTEIN B, PUTATIVE-RELATED"/>
    <property type="match status" value="1"/>
</dbReference>
<dbReference type="GeneID" id="127750093"/>
<keyword evidence="4" id="KW-1185">Reference proteome</keyword>
<dbReference type="PANTHER" id="PTHR35385">
    <property type="entry name" value="PROTEIN B, PUTATIVE-RELATED-RELATED"/>
    <property type="match status" value="1"/>
</dbReference>
<name>A0A9C6UCN1_FRAOC</name>
<dbReference type="PROSITE" id="PS50966">
    <property type="entry name" value="ZF_SWIM"/>
    <property type="match status" value="1"/>
</dbReference>
<evidence type="ECO:0000259" key="3">
    <source>
        <dbReference type="PROSITE" id="PS50966"/>
    </source>
</evidence>
<dbReference type="Proteomes" id="UP000504606">
    <property type="component" value="Unplaced"/>
</dbReference>
<proteinExistence type="predicted"/>
<sequence>MLTATKAGAIPIGILLNEAQTTESYERAFSLFKEIYPNAFGGKEYPQVFMTDNSVPAKSAIHANWPQSIQLLCAFHVGHAEWLWLQSKYDQKSRQPLMQGFRKEQWVYLFRSHFQIGGHQTNNYAEASVQILKDVILQRTKAFNAVALFDYISETWDTYLTTKLCRFAYKRNRKPILLYNDLGQRLPAELADKIIVIDEDTYRVPSSVTGEATYEVVASAGSCMCKAGAAGAFCKHQALVHEKFNCMFPNHPLITSADRYLMGLLAMGSECPEKEFFLDPKEPLENLERDLQLINQQEELIQLKMGSDEVLPSNEAPTAPLQNHESGDENDDGDGEEVFKTFVENWERVFTLGTETNKKGFLKFMKRANNALSKVKNSNKAFEGMMRTSAVLKVNIARYGRKILVGVPSIARRRPGLTKGTSRVKGGRPAGAVKAKQKKKNPKAHQSQRQRKLGASVAANKPHYRKHYLPNFNDL</sequence>
<evidence type="ECO:0000256" key="1">
    <source>
        <dbReference type="PROSITE-ProRule" id="PRU00325"/>
    </source>
</evidence>
<evidence type="ECO:0000313" key="4">
    <source>
        <dbReference type="Proteomes" id="UP000504606"/>
    </source>
</evidence>
<dbReference type="Pfam" id="PF10551">
    <property type="entry name" value="MULE"/>
    <property type="match status" value="1"/>
</dbReference>
<keyword evidence="1" id="KW-0862">Zinc</keyword>
<evidence type="ECO:0000256" key="2">
    <source>
        <dbReference type="SAM" id="MobiDB-lite"/>
    </source>
</evidence>
<dbReference type="InterPro" id="IPR018289">
    <property type="entry name" value="MULE_transposase_dom"/>
</dbReference>
<evidence type="ECO:0000313" key="5">
    <source>
        <dbReference type="RefSeq" id="XP_052126608.1"/>
    </source>
</evidence>
<dbReference type="GO" id="GO:0008270">
    <property type="term" value="F:zinc ion binding"/>
    <property type="evidence" value="ECO:0007669"/>
    <property type="project" value="UniProtKB-KW"/>
</dbReference>
<keyword evidence="1" id="KW-0479">Metal-binding</keyword>
<protein>
    <submittedName>
        <fullName evidence="5">Uncharacterized protein LOC127750093</fullName>
    </submittedName>
</protein>